<dbReference type="Proteomes" id="UP000002296">
    <property type="component" value="Unassembled WGS sequence"/>
</dbReference>
<keyword evidence="4" id="KW-1185">Reference proteome</keyword>
<dbReference type="GO" id="GO:0005737">
    <property type="term" value="C:cytoplasm"/>
    <property type="evidence" value="ECO:0007669"/>
    <property type="project" value="TreeGrafter"/>
</dbReference>
<evidence type="ECO:0000256" key="1">
    <source>
        <dbReference type="PROSITE-ProRule" id="PRU00519"/>
    </source>
</evidence>
<dbReference type="KEGG" id="tcr:508221.610"/>
<evidence type="ECO:0000313" key="3">
    <source>
        <dbReference type="EMBL" id="EAO00165.1"/>
    </source>
</evidence>
<proteinExistence type="predicted"/>
<accession>Q4E5U8</accession>
<feature type="domain" description="EF-1-gamma C-terminal" evidence="2">
    <location>
        <begin position="1"/>
        <end position="108"/>
    </location>
</feature>
<dbReference type="InterPro" id="IPR036433">
    <property type="entry name" value="EF1B_G_C_sf"/>
</dbReference>
<reference evidence="3 4" key="1">
    <citation type="journal article" date="2005" name="Science">
        <title>The genome sequence of Trypanosoma cruzi, etiologic agent of Chagas disease.</title>
        <authorList>
            <person name="El-Sayed N.M."/>
            <person name="Myler P.J."/>
            <person name="Bartholomeu D.C."/>
            <person name="Nilsson D."/>
            <person name="Aggarwal G."/>
            <person name="Tran A.N."/>
            <person name="Ghedin E."/>
            <person name="Worthey E.A."/>
            <person name="Delcher A.L."/>
            <person name="Blandin G."/>
            <person name="Westenberger S.J."/>
            <person name="Caler E."/>
            <person name="Cerqueira G.C."/>
            <person name="Branche C."/>
            <person name="Haas B."/>
            <person name="Anupama A."/>
            <person name="Arner E."/>
            <person name="Aslund L."/>
            <person name="Attipoe P."/>
            <person name="Bontempi E."/>
            <person name="Bringaud F."/>
            <person name="Burton P."/>
            <person name="Cadag E."/>
            <person name="Campbell D.A."/>
            <person name="Carrington M."/>
            <person name="Crabtree J."/>
            <person name="Darban H."/>
            <person name="da Silveira J.F."/>
            <person name="de Jong P."/>
            <person name="Edwards K."/>
            <person name="Englund P.T."/>
            <person name="Fazelina G."/>
            <person name="Feldblyum T."/>
            <person name="Ferella M."/>
            <person name="Frasch A.C."/>
            <person name="Gull K."/>
            <person name="Horn D."/>
            <person name="Hou L."/>
            <person name="Huang Y."/>
            <person name="Kindlund E."/>
            <person name="Klingbeil M."/>
            <person name="Kluge S."/>
            <person name="Koo H."/>
            <person name="Lacerda D."/>
            <person name="Levin M.J."/>
            <person name="Lorenzi H."/>
            <person name="Louie T."/>
            <person name="Machado C.R."/>
            <person name="McCulloch R."/>
            <person name="McKenna A."/>
            <person name="Mizuno Y."/>
            <person name="Mottram J.C."/>
            <person name="Nelson S."/>
            <person name="Ochaya S."/>
            <person name="Osoegawa K."/>
            <person name="Pai G."/>
            <person name="Parsons M."/>
            <person name="Pentony M."/>
            <person name="Pettersson U."/>
            <person name="Pop M."/>
            <person name="Ramirez J.L."/>
            <person name="Rinta J."/>
            <person name="Robertson L."/>
            <person name="Salzberg S.L."/>
            <person name="Sanchez D.O."/>
            <person name="Seyler A."/>
            <person name="Sharma R."/>
            <person name="Shetty J."/>
            <person name="Simpson A.J."/>
            <person name="Sisk E."/>
            <person name="Tammi M.T."/>
            <person name="Tarleton R."/>
            <person name="Teixeira S."/>
            <person name="Van Aken S."/>
            <person name="Vogt C."/>
            <person name="Ward P.N."/>
            <person name="Wickstead B."/>
            <person name="Wortman J."/>
            <person name="White O."/>
            <person name="Fraser C.M."/>
            <person name="Stuart K.D."/>
            <person name="Andersson B."/>
        </authorList>
    </citation>
    <scope>NUCLEOTIDE SEQUENCE [LARGE SCALE GENOMIC DNA]</scope>
    <source>
        <strain evidence="3 4">CL Brener</strain>
    </source>
</reference>
<dbReference type="InParanoid" id="Q4E5U8"/>
<dbReference type="PANTHER" id="PTHR43986">
    <property type="entry name" value="ELONGATION FACTOR 1-GAMMA"/>
    <property type="match status" value="1"/>
</dbReference>
<dbReference type="GO" id="GO:0005634">
    <property type="term" value="C:nucleus"/>
    <property type="evidence" value="ECO:0007669"/>
    <property type="project" value="TreeGrafter"/>
</dbReference>
<keyword evidence="1 3" id="KW-0251">Elongation factor</keyword>
<dbReference type="RefSeq" id="XP_822016.1">
    <property type="nucleotide sequence ID" value="XM_816923.1"/>
</dbReference>
<dbReference type="PANTHER" id="PTHR43986:SF9">
    <property type="entry name" value="FACTOR 1 GAMMA, PUTATIVE-RELATED"/>
    <property type="match status" value="1"/>
</dbReference>
<dbReference type="STRING" id="353153.Q4E5U8"/>
<dbReference type="GeneID" id="3555081"/>
<dbReference type="Gene3D" id="3.30.70.1010">
    <property type="entry name" value="Translation elongation factor EF1B, gamma chain, conserved domain"/>
    <property type="match status" value="1"/>
</dbReference>
<dbReference type="SMART" id="SM01183">
    <property type="entry name" value="EF1G"/>
    <property type="match status" value="1"/>
</dbReference>
<gene>
    <name evidence="3" type="ORF">Tc00.1047053508221.610</name>
</gene>
<organism evidence="3 4">
    <name type="scientific">Trypanosoma cruzi (strain CL Brener)</name>
    <dbReference type="NCBI Taxonomy" id="353153"/>
    <lineage>
        <taxon>Eukaryota</taxon>
        <taxon>Discoba</taxon>
        <taxon>Euglenozoa</taxon>
        <taxon>Kinetoplastea</taxon>
        <taxon>Metakinetoplastina</taxon>
        <taxon>Trypanosomatida</taxon>
        <taxon>Trypanosomatidae</taxon>
        <taxon>Trypanosoma</taxon>
        <taxon>Schizotrypanum</taxon>
    </lineage>
</organism>
<dbReference type="GO" id="GO:0003746">
    <property type="term" value="F:translation elongation factor activity"/>
    <property type="evidence" value="ECO:0007669"/>
    <property type="project" value="UniProtKB-UniRule"/>
</dbReference>
<comment type="caution">
    <text evidence="3">The sequence shown here is derived from an EMBL/GenBank/DDBJ whole genome shotgun (WGS) entry which is preliminary data.</text>
</comment>
<dbReference type="Pfam" id="PF00647">
    <property type="entry name" value="EF1G"/>
    <property type="match status" value="1"/>
</dbReference>
<dbReference type="InterPro" id="IPR050802">
    <property type="entry name" value="EF-GSTs"/>
</dbReference>
<protein>
    <submittedName>
        <fullName evidence="3">Elongation factor 1-gamma (EF-1-gamma), putative</fullName>
    </submittedName>
</protein>
<name>Q4E5U8_TRYCC</name>
<evidence type="ECO:0000313" key="4">
    <source>
        <dbReference type="Proteomes" id="UP000002296"/>
    </source>
</evidence>
<dbReference type="EMBL" id="AAHK01000002">
    <property type="protein sequence ID" value="EAO00165.1"/>
    <property type="molecule type" value="Genomic_DNA"/>
</dbReference>
<evidence type="ECO:0000259" key="2">
    <source>
        <dbReference type="PROSITE" id="PS50040"/>
    </source>
</evidence>
<dbReference type="SUPFAM" id="SSF89942">
    <property type="entry name" value="eEF1-gamma domain"/>
    <property type="match status" value="1"/>
</dbReference>
<dbReference type="SMR" id="Q4E5U8"/>
<dbReference type="PaxDb" id="353153-Q4E5U8"/>
<dbReference type="InterPro" id="IPR001662">
    <property type="entry name" value="EF1B_G_C"/>
</dbReference>
<keyword evidence="1" id="KW-0648">Protein biosynthesis</keyword>
<dbReference type="AlphaFoldDB" id="Q4E5U8"/>
<sequence length="108" mass="12168">MCEGGRCFRTFASSTHTAPVGSLSRHPGRGSRGVRVCSKYNEDNKMHFMTTNLIRGWFQRMEHMRQYALGVALMIGEERRHEIVALCVLRGQGMPAVARDVEGTELLD</sequence>
<dbReference type="PROSITE" id="PS50040">
    <property type="entry name" value="EF1G_C"/>
    <property type="match status" value="1"/>
</dbReference>